<evidence type="ECO:0000313" key="4">
    <source>
        <dbReference type="EMBL" id="BAN03746.1"/>
    </source>
</evidence>
<dbReference type="SUPFAM" id="SSF55073">
    <property type="entry name" value="Nucleotide cyclase"/>
    <property type="match status" value="1"/>
</dbReference>
<dbReference type="KEGG" id="aym:YM304_34320"/>
<proteinExistence type="predicted"/>
<dbReference type="InterPro" id="IPR011990">
    <property type="entry name" value="TPR-like_helical_dom_sf"/>
</dbReference>
<dbReference type="Proteomes" id="UP000011863">
    <property type="component" value="Chromosome"/>
</dbReference>
<dbReference type="GO" id="GO:0035556">
    <property type="term" value="P:intracellular signal transduction"/>
    <property type="evidence" value="ECO:0007669"/>
    <property type="project" value="InterPro"/>
</dbReference>
<dbReference type="InterPro" id="IPR029787">
    <property type="entry name" value="Nucleotide_cyclase"/>
</dbReference>
<dbReference type="AlphaFoldDB" id="A0A6C7EIE6"/>
<dbReference type="GO" id="GO:0005737">
    <property type="term" value="C:cytoplasm"/>
    <property type="evidence" value="ECO:0007669"/>
    <property type="project" value="TreeGrafter"/>
</dbReference>
<keyword evidence="2" id="KW-0067">ATP-binding</keyword>
<dbReference type="SUPFAM" id="SSF52540">
    <property type="entry name" value="P-loop containing nucleoside triphosphate hydrolases"/>
    <property type="match status" value="1"/>
</dbReference>
<keyword evidence="5" id="KW-1185">Reference proteome</keyword>
<reference evidence="4 5" key="1">
    <citation type="journal article" date="2013" name="Int. J. Syst. Evol. Microbiol.">
        <title>Ilumatobacter nonamiense sp. nov. and Ilumatobacter coccineum sp. nov., isolated from seashore sand.</title>
        <authorList>
            <person name="Matsumoto A."/>
            <person name="Kasai H."/>
            <person name="Matsuo Y."/>
            <person name="Shizuri Y."/>
            <person name="Ichikawa N."/>
            <person name="Fujita N."/>
            <person name="Omura S."/>
            <person name="Takahashi Y."/>
        </authorList>
    </citation>
    <scope>NUCLEOTIDE SEQUENCE [LARGE SCALE GENOMIC DNA]</scope>
    <source>
        <strain evidence="5">NBRC 103263 / KCTC 29153 / YM16-304</strain>
    </source>
</reference>
<dbReference type="PROSITE" id="PS50125">
    <property type="entry name" value="GUANYLATE_CYCLASE_2"/>
    <property type="match status" value="1"/>
</dbReference>
<protein>
    <recommendedName>
        <fullName evidence="3">Guanylate cyclase domain-containing protein</fullName>
    </recommendedName>
</protein>
<dbReference type="GO" id="GO:0009190">
    <property type="term" value="P:cyclic nucleotide biosynthetic process"/>
    <property type="evidence" value="ECO:0007669"/>
    <property type="project" value="InterPro"/>
</dbReference>
<dbReference type="Gene3D" id="3.30.70.1230">
    <property type="entry name" value="Nucleotide cyclase"/>
    <property type="match status" value="1"/>
</dbReference>
<sequence>MACASCSQPLPEGARFCPFCGHEVSSTMAEERRVVSVLFADIVGFTTLSEHLDPERVKRLIDAGFERMIVEIERFGGRVDKVLGDGILALFGAPTAHEDDPDRAVRAAIEMHRALEEFVESDPALTADIRMRVGVNTGEVVVGRVSGSDDYTAMGDVVNVASRLQSMAPPGGIYIGAATEAELSPRIERVLVADSEVRGRDQTERIWSVTGRINRSFLAPSRHDLPFVGRTSQRELFNSVMGLVADGQGAVITVTGEAGSGKTRLVNESLARFPGRPVAVFTGVCAPYGETNAWSPIASALFRLMGADRSTPADVLRQTVHDRGIELYGLGDSDPRMHRFIEGAMHLLGHASDLDRVAPSQAREIVMQVVVEGLHRRSQAGPVVVWIDDVQWADPLLLELLSRIARSLIDRPVLLVTAQRDDADNGWPPAIDHPVMINMPLDPLSKGESDELVGAVFAGDDPGDQLRKQLYERSGGNPLFLTQLAKMAHEHPGDENLPSSLRALIAARLDALPAAQRLIIENASVLGTSGSDKALARFAEELGQDFETSDLDELDDDGFFDVTDGWWRFRSEIVREVAYQTLTKSSRAQRHTGTARVMLDYGLGPIDQVAHHAATAAELVADIGPVEQVPADIGARAVDLLSRAAERSLEIGAFNQAIRQASRAIDLGVGDAASIRSLRLLRANASVERREGALAVVDARTVLESAVSDGDEVQEAIARRILGMIAQQEGDLPLARTELGKSVELLRASDEAHELATSLSDRGFVEVFGGSLVDADSILSEAETLAEELGDRRRLAWIRQHQAWVAFLSGDTELAEQRLTASSGLFEDLGDRSGTGWAMGLLAYVRFFERRFGDAEELATAVRKEAAELGERWAPAMMDALLASIRLWTGRFSEAEELSRRALNGFRELNDRFGIVQALVPRMRALVALGRNQEAERGLEEAVSLADLFGDLAFPTMAAAGTAAHLGLGERAVSLGEVAVERMVAMHADGSEARIGLALGLCQVGEPEEALTVLLDVTAERPYLHAVSAIAHAMLGDAADALRHADAVTDDEGSTYLDRVLADVAAGAALSSSGDRDAARSRIDAARATAGRAGDEVAKALSHAAASAICDDAEPSEIDHLGSGWHRVVDGLARAVSAAQPELS</sequence>
<evidence type="ECO:0000256" key="2">
    <source>
        <dbReference type="ARBA" id="ARBA00022840"/>
    </source>
</evidence>
<dbReference type="EMBL" id="AP012057">
    <property type="protein sequence ID" value="BAN03746.1"/>
    <property type="molecule type" value="Genomic_DNA"/>
</dbReference>
<dbReference type="OrthoDB" id="5476461at2"/>
<organism evidence="4 5">
    <name type="scientific">Ilumatobacter coccineus (strain NBRC 103263 / KCTC 29153 / YM16-304)</name>
    <dbReference type="NCBI Taxonomy" id="1313172"/>
    <lineage>
        <taxon>Bacteria</taxon>
        <taxon>Bacillati</taxon>
        <taxon>Actinomycetota</taxon>
        <taxon>Acidimicrobiia</taxon>
        <taxon>Acidimicrobiales</taxon>
        <taxon>Ilumatobacteraceae</taxon>
        <taxon>Ilumatobacter</taxon>
    </lineage>
</organism>
<dbReference type="Pfam" id="PF00211">
    <property type="entry name" value="Guanylate_cyc"/>
    <property type="match status" value="1"/>
</dbReference>
<dbReference type="InterPro" id="IPR001054">
    <property type="entry name" value="A/G_cyclase"/>
</dbReference>
<dbReference type="InterPro" id="IPR027417">
    <property type="entry name" value="P-loop_NTPase"/>
</dbReference>
<feature type="domain" description="Guanylate cyclase" evidence="3">
    <location>
        <begin position="36"/>
        <end position="165"/>
    </location>
</feature>
<keyword evidence="1" id="KW-0547">Nucleotide-binding</keyword>
<dbReference type="RefSeq" id="WP_015442993.1">
    <property type="nucleotide sequence ID" value="NC_020520.1"/>
</dbReference>
<evidence type="ECO:0000256" key="1">
    <source>
        <dbReference type="ARBA" id="ARBA00022741"/>
    </source>
</evidence>
<evidence type="ECO:0000259" key="3">
    <source>
        <dbReference type="PROSITE" id="PS50125"/>
    </source>
</evidence>
<dbReference type="PANTHER" id="PTHR16305">
    <property type="entry name" value="TESTICULAR SOLUBLE ADENYLYL CYCLASE"/>
    <property type="match status" value="1"/>
</dbReference>
<name>A0A6C7EIE6_ILUCY</name>
<dbReference type="SUPFAM" id="SSF48452">
    <property type="entry name" value="TPR-like"/>
    <property type="match status" value="2"/>
</dbReference>
<evidence type="ECO:0000313" key="5">
    <source>
        <dbReference type="Proteomes" id="UP000011863"/>
    </source>
</evidence>
<dbReference type="Pfam" id="PF13191">
    <property type="entry name" value="AAA_16"/>
    <property type="match status" value="1"/>
</dbReference>
<dbReference type="GO" id="GO:0004016">
    <property type="term" value="F:adenylate cyclase activity"/>
    <property type="evidence" value="ECO:0007669"/>
    <property type="project" value="UniProtKB-ARBA"/>
</dbReference>
<gene>
    <name evidence="4" type="ORF">YM304_34320</name>
</gene>
<accession>A0A6C7EIE6</accession>
<dbReference type="Gene3D" id="1.25.40.10">
    <property type="entry name" value="Tetratricopeptide repeat domain"/>
    <property type="match status" value="1"/>
</dbReference>
<dbReference type="InterPro" id="IPR041664">
    <property type="entry name" value="AAA_16"/>
</dbReference>
<dbReference type="SMART" id="SM00044">
    <property type="entry name" value="CYCc"/>
    <property type="match status" value="1"/>
</dbReference>
<dbReference type="GO" id="GO:0005524">
    <property type="term" value="F:ATP binding"/>
    <property type="evidence" value="ECO:0007669"/>
    <property type="project" value="UniProtKB-KW"/>
</dbReference>
<dbReference type="PANTHER" id="PTHR16305:SF28">
    <property type="entry name" value="GUANYLATE CYCLASE DOMAIN-CONTAINING PROTEIN"/>
    <property type="match status" value="1"/>
</dbReference>
<dbReference type="CDD" id="cd07302">
    <property type="entry name" value="CHD"/>
    <property type="match status" value="1"/>
</dbReference>